<keyword evidence="3" id="KW-0813">Transport</keyword>
<dbReference type="AlphaFoldDB" id="A0A1S7U8S5"/>
<keyword evidence="2 4" id="KW-0732">Signal</keyword>
<gene>
    <name evidence="6" type="ORF">AGR7A_pAt20164</name>
</gene>
<proteinExistence type="inferred from homology"/>
<organism evidence="6 7">
    <name type="scientific">Agrobacterium deltaense NCPPB 1641</name>
    <dbReference type="NCBI Taxonomy" id="1183425"/>
    <lineage>
        <taxon>Bacteria</taxon>
        <taxon>Pseudomonadati</taxon>
        <taxon>Pseudomonadota</taxon>
        <taxon>Alphaproteobacteria</taxon>
        <taxon>Hyphomicrobiales</taxon>
        <taxon>Rhizobiaceae</taxon>
        <taxon>Rhizobium/Agrobacterium group</taxon>
        <taxon>Agrobacterium</taxon>
    </lineage>
</organism>
<dbReference type="PANTHER" id="PTHR30483">
    <property type="entry name" value="LEUCINE-SPECIFIC-BINDING PROTEIN"/>
    <property type="match status" value="1"/>
</dbReference>
<evidence type="ECO:0000256" key="4">
    <source>
        <dbReference type="SAM" id="SignalP"/>
    </source>
</evidence>
<evidence type="ECO:0000313" key="7">
    <source>
        <dbReference type="Proteomes" id="UP000192140"/>
    </source>
</evidence>
<sequence>MKLKGLLVACALVSFHGPAWAETAVKLGVLTDLSGPYADLSGRGSVIATQMAAEEFQKSHPDFKVEVISADHQNKPDVGSAVVRKWFDQDGVDAVVDVASSAVALAVSKLATDSNKVFLASGPASSDITNKACSANTVQWTYDTYALSKGTGDALARSGGDKWFFVTADYAFGHAMERDTSRFVEAAGGKVLGNVRHPINTPDFSSYLLQAQSSGANVVGLANAGADTINAVKQAAEFGLTSSGIRLAGLLVFITDVHSLGIQAAQGLVVTEAFYWDLNDDTRSFSKRFAERAGDKMPSQVHAGAYSATLHYLKALAAGASKDDGKAVVAKMEELPTEDEAFGKGSVRKDGRKLHDMFLFEVKKPADSSGPWDLYKQLATIPADQAFRPLSESECALLR</sequence>
<dbReference type="InterPro" id="IPR028082">
    <property type="entry name" value="Peripla_BP_I"/>
</dbReference>
<dbReference type="Gene3D" id="3.40.50.2300">
    <property type="match status" value="2"/>
</dbReference>
<dbReference type="Proteomes" id="UP000192140">
    <property type="component" value="Unassembled WGS sequence"/>
</dbReference>
<dbReference type="InterPro" id="IPR028081">
    <property type="entry name" value="Leu-bd"/>
</dbReference>
<dbReference type="InterPro" id="IPR051010">
    <property type="entry name" value="BCAA_transport"/>
</dbReference>
<evidence type="ECO:0000256" key="3">
    <source>
        <dbReference type="ARBA" id="ARBA00022970"/>
    </source>
</evidence>
<dbReference type="Pfam" id="PF13458">
    <property type="entry name" value="Peripla_BP_6"/>
    <property type="match status" value="1"/>
</dbReference>
<protein>
    <recommendedName>
        <fullName evidence="5">Leucine-binding protein domain-containing protein</fullName>
    </recommendedName>
</protein>
<keyword evidence="7" id="KW-1185">Reference proteome</keyword>
<evidence type="ECO:0000313" key="6">
    <source>
        <dbReference type="EMBL" id="CVI63269.1"/>
    </source>
</evidence>
<reference evidence="6" key="1">
    <citation type="submission" date="2016-01" db="EMBL/GenBank/DDBJ databases">
        <authorList>
            <person name="Regsiter A."/>
            <person name="william w."/>
        </authorList>
    </citation>
    <scope>NUCLEOTIDE SEQUENCE</scope>
    <source>
        <strain evidence="6">NCPPB 1641</strain>
    </source>
</reference>
<accession>A0A1S7U8S5</accession>
<dbReference type="CDD" id="cd06327">
    <property type="entry name" value="PBP1_SBP-like"/>
    <property type="match status" value="1"/>
</dbReference>
<dbReference type="GO" id="GO:0006865">
    <property type="term" value="P:amino acid transport"/>
    <property type="evidence" value="ECO:0007669"/>
    <property type="project" value="UniProtKB-KW"/>
</dbReference>
<evidence type="ECO:0000256" key="2">
    <source>
        <dbReference type="ARBA" id="ARBA00022729"/>
    </source>
</evidence>
<evidence type="ECO:0000256" key="1">
    <source>
        <dbReference type="ARBA" id="ARBA00010062"/>
    </source>
</evidence>
<feature type="chain" id="PRO_5012413417" description="Leucine-binding protein domain-containing protein" evidence="4">
    <location>
        <begin position="22"/>
        <end position="399"/>
    </location>
</feature>
<keyword evidence="3" id="KW-0029">Amino-acid transport</keyword>
<dbReference type="SUPFAM" id="SSF53822">
    <property type="entry name" value="Periplasmic binding protein-like I"/>
    <property type="match status" value="1"/>
</dbReference>
<evidence type="ECO:0000259" key="5">
    <source>
        <dbReference type="Pfam" id="PF13458"/>
    </source>
</evidence>
<comment type="similarity">
    <text evidence="1">Belongs to the leucine-binding protein family.</text>
</comment>
<feature type="domain" description="Leucine-binding protein" evidence="5">
    <location>
        <begin position="25"/>
        <end position="363"/>
    </location>
</feature>
<dbReference type="EMBL" id="FCNP01000049">
    <property type="protein sequence ID" value="CVI63269.1"/>
    <property type="molecule type" value="Genomic_DNA"/>
</dbReference>
<feature type="signal peptide" evidence="4">
    <location>
        <begin position="1"/>
        <end position="21"/>
    </location>
</feature>
<comment type="caution">
    <text evidence="6">The sequence shown here is derived from an EMBL/GenBank/DDBJ whole genome shotgun (WGS) entry which is preliminary data.</text>
</comment>
<name>A0A1S7U8S5_9HYPH</name>
<dbReference type="PANTHER" id="PTHR30483:SF6">
    <property type="entry name" value="PERIPLASMIC BINDING PROTEIN OF ABC TRANSPORTER FOR NATURAL AMINO ACIDS"/>
    <property type="match status" value="1"/>
</dbReference>
<dbReference type="RefSeq" id="WP_080855400.1">
    <property type="nucleotide sequence ID" value="NZ_LT009777.1"/>
</dbReference>